<keyword evidence="4" id="KW-0539">Nucleus</keyword>
<evidence type="ECO:0000256" key="4">
    <source>
        <dbReference type="ARBA" id="ARBA00023242"/>
    </source>
</evidence>
<dbReference type="GO" id="GO:0036297">
    <property type="term" value="P:interstrand cross-link repair"/>
    <property type="evidence" value="ECO:0007669"/>
    <property type="project" value="TreeGrafter"/>
</dbReference>
<evidence type="ECO:0000256" key="3">
    <source>
        <dbReference type="ARBA" id="ARBA00022843"/>
    </source>
</evidence>
<proteinExistence type="inferred from homology"/>
<protein>
    <submittedName>
        <fullName evidence="7">Uncharacterized protein</fullName>
    </submittedName>
</protein>
<evidence type="ECO:0000313" key="8">
    <source>
        <dbReference type="Proteomes" id="UP001054857"/>
    </source>
</evidence>
<dbReference type="EMBL" id="BMAR01000027">
    <property type="protein sequence ID" value="GFR48945.1"/>
    <property type="molecule type" value="Genomic_DNA"/>
</dbReference>
<evidence type="ECO:0000256" key="1">
    <source>
        <dbReference type="ARBA" id="ARBA00004123"/>
    </source>
</evidence>
<comment type="caution">
    <text evidence="7">The sequence shown here is derived from an EMBL/GenBank/DDBJ whole genome shotgun (WGS) entry which is preliminary data.</text>
</comment>
<dbReference type="Proteomes" id="UP001054857">
    <property type="component" value="Unassembled WGS sequence"/>
</dbReference>
<evidence type="ECO:0000256" key="6">
    <source>
        <dbReference type="SAM" id="MobiDB-lite"/>
    </source>
</evidence>
<sequence length="158" mass="15888">PLSRPALYPSGVVGGGSRHGASSSAAASSSANGPPAPTLSLYGSALSNCLDHLEAFNDRQLAALFDVLAAVTGGAEGVAWRAAAEAREQAATRRRRADDAAMRGVVRIPGGAGGRLETDVLIVVDKALKGAAAPYKRIGIAGALSYLRRVGGALALLA</sequence>
<dbReference type="GO" id="GO:0000793">
    <property type="term" value="C:condensed chromosome"/>
    <property type="evidence" value="ECO:0007669"/>
    <property type="project" value="TreeGrafter"/>
</dbReference>
<dbReference type="GO" id="GO:0070182">
    <property type="term" value="F:DNA polymerase binding"/>
    <property type="evidence" value="ECO:0007669"/>
    <property type="project" value="TreeGrafter"/>
</dbReference>
<keyword evidence="8" id="KW-1185">Reference proteome</keyword>
<keyword evidence="2" id="KW-1017">Isopeptide bond</keyword>
<gene>
    <name evidence="7" type="ORF">Agub_g10955</name>
</gene>
<evidence type="ECO:0000256" key="5">
    <source>
        <dbReference type="ARBA" id="ARBA00093456"/>
    </source>
</evidence>
<reference evidence="7 8" key="1">
    <citation type="journal article" date="2021" name="Sci. Rep.">
        <title>Genome sequencing of the multicellular alga Astrephomene provides insights into convergent evolution of germ-soma differentiation.</title>
        <authorList>
            <person name="Yamashita S."/>
            <person name="Yamamoto K."/>
            <person name="Matsuzaki R."/>
            <person name="Suzuki S."/>
            <person name="Yamaguchi H."/>
            <person name="Hirooka S."/>
            <person name="Minakuchi Y."/>
            <person name="Miyagishima S."/>
            <person name="Kawachi M."/>
            <person name="Toyoda A."/>
            <person name="Nozaki H."/>
        </authorList>
    </citation>
    <scope>NUCLEOTIDE SEQUENCE [LARGE SCALE GENOMIC DNA]</scope>
    <source>
        <strain evidence="7 8">NIES-4017</strain>
    </source>
</reference>
<dbReference type="AlphaFoldDB" id="A0AAD3DVN1"/>
<feature type="region of interest" description="Disordered" evidence="6">
    <location>
        <begin position="1"/>
        <end position="33"/>
    </location>
</feature>
<comment type="subcellular location">
    <subcellularLocation>
        <location evidence="1">Nucleus</location>
    </subcellularLocation>
</comment>
<organism evidence="7 8">
    <name type="scientific">Astrephomene gubernaculifera</name>
    <dbReference type="NCBI Taxonomy" id="47775"/>
    <lineage>
        <taxon>Eukaryota</taxon>
        <taxon>Viridiplantae</taxon>
        <taxon>Chlorophyta</taxon>
        <taxon>core chlorophytes</taxon>
        <taxon>Chlorophyceae</taxon>
        <taxon>CS clade</taxon>
        <taxon>Chlamydomonadales</taxon>
        <taxon>Astrephomenaceae</taxon>
        <taxon>Astrephomene</taxon>
    </lineage>
</organism>
<dbReference type="PANTHER" id="PTHR32086:SF0">
    <property type="entry name" value="FANCONI ANEMIA GROUP D2 PROTEIN"/>
    <property type="match status" value="1"/>
</dbReference>
<feature type="non-terminal residue" evidence="7">
    <location>
        <position position="158"/>
    </location>
</feature>
<evidence type="ECO:0000256" key="2">
    <source>
        <dbReference type="ARBA" id="ARBA00022499"/>
    </source>
</evidence>
<dbReference type="GO" id="GO:0007129">
    <property type="term" value="P:homologous chromosome pairing at meiosis"/>
    <property type="evidence" value="ECO:0007669"/>
    <property type="project" value="TreeGrafter"/>
</dbReference>
<evidence type="ECO:0000313" key="7">
    <source>
        <dbReference type="EMBL" id="GFR48945.1"/>
    </source>
</evidence>
<dbReference type="PANTHER" id="PTHR32086">
    <property type="entry name" value="FANCONI ANEMIA GROUP D2 PROTEIN"/>
    <property type="match status" value="1"/>
</dbReference>
<keyword evidence="3" id="KW-0832">Ubl conjugation</keyword>
<name>A0AAD3DVN1_9CHLO</name>
<dbReference type="InterPro" id="IPR029448">
    <property type="entry name" value="FANCD2"/>
</dbReference>
<comment type="similarity">
    <text evidence="5">Belongs to the Fanconi anemia protein FANCD2 family.</text>
</comment>
<accession>A0AAD3DVN1</accession>
<dbReference type="GO" id="GO:1990918">
    <property type="term" value="P:double-strand break repair involved in meiotic recombination"/>
    <property type="evidence" value="ECO:0007669"/>
    <property type="project" value="TreeGrafter"/>
</dbReference>
<dbReference type="GO" id="GO:0005634">
    <property type="term" value="C:nucleus"/>
    <property type="evidence" value="ECO:0007669"/>
    <property type="project" value="UniProtKB-SubCell"/>
</dbReference>
<dbReference type="GO" id="GO:0031573">
    <property type="term" value="P:mitotic intra-S DNA damage checkpoint signaling"/>
    <property type="evidence" value="ECO:0007669"/>
    <property type="project" value="TreeGrafter"/>
</dbReference>
<feature type="non-terminal residue" evidence="7">
    <location>
        <position position="1"/>
    </location>
</feature>
<feature type="compositionally biased region" description="Low complexity" evidence="6">
    <location>
        <begin position="19"/>
        <end position="33"/>
    </location>
</feature>